<dbReference type="GO" id="GO:0005634">
    <property type="term" value="C:nucleus"/>
    <property type="evidence" value="ECO:0007669"/>
    <property type="project" value="TreeGrafter"/>
</dbReference>
<feature type="compositionally biased region" description="Basic and acidic residues" evidence="1">
    <location>
        <begin position="293"/>
        <end position="338"/>
    </location>
</feature>
<dbReference type="KEGG" id="ssck:SPSK_04163"/>
<proteinExistence type="predicted"/>
<dbReference type="Pfam" id="PF10309">
    <property type="entry name" value="NCBP3"/>
    <property type="match status" value="1"/>
</dbReference>
<feature type="compositionally biased region" description="Low complexity" evidence="1">
    <location>
        <begin position="386"/>
        <end position="398"/>
    </location>
</feature>
<gene>
    <name evidence="2" type="ORF">SPSK_04163</name>
</gene>
<protein>
    <submittedName>
        <fullName evidence="2">Uncharacterized protein</fullName>
    </submittedName>
</protein>
<feature type="region of interest" description="Disordered" evidence="1">
    <location>
        <begin position="1"/>
        <end position="22"/>
    </location>
</feature>
<feature type="compositionally biased region" description="Basic and acidic residues" evidence="1">
    <location>
        <begin position="437"/>
        <end position="456"/>
    </location>
</feature>
<comment type="caution">
    <text evidence="2">The sequence shown here is derived from an EMBL/GenBank/DDBJ whole genome shotgun (WGS) entry which is preliminary data.</text>
</comment>
<accession>A0A0F2M080</accession>
<dbReference type="GeneID" id="27666251"/>
<evidence type="ECO:0000313" key="2">
    <source>
        <dbReference type="EMBL" id="KJR83112.1"/>
    </source>
</evidence>
<evidence type="ECO:0000313" key="3">
    <source>
        <dbReference type="Proteomes" id="UP000033710"/>
    </source>
</evidence>
<dbReference type="PANTHER" id="PTHR16291">
    <property type="entry name" value="NUCLEAR CAP-BINDING PROTEIN SUBUNIT 3"/>
    <property type="match status" value="1"/>
</dbReference>
<dbReference type="VEuPathDB" id="FungiDB:SPSK_04163"/>
<dbReference type="AlphaFoldDB" id="A0A0F2M080"/>
<dbReference type="GO" id="GO:0003729">
    <property type="term" value="F:mRNA binding"/>
    <property type="evidence" value="ECO:0007669"/>
    <property type="project" value="InterPro"/>
</dbReference>
<reference evidence="2 3" key="2">
    <citation type="journal article" date="2015" name="Eukaryot. Cell">
        <title>Asexual propagation of a virulent clone complex in a human and feline outbreak of sporotrichosis.</title>
        <authorList>
            <person name="Teixeira Mde M."/>
            <person name="Rodrigues A.M."/>
            <person name="Tsui C.K."/>
            <person name="de Almeida L.G."/>
            <person name="Van Diepeningen A.D."/>
            <person name="van den Ende B.G."/>
            <person name="Fernandes G.F."/>
            <person name="Kano R."/>
            <person name="Hamelin R.C."/>
            <person name="Lopes-Bezerra L.M."/>
            <person name="Vasconcelos A.T."/>
            <person name="de Hoog S."/>
            <person name="de Camargo Z.P."/>
            <person name="Felipe M.S."/>
        </authorList>
    </citation>
    <scope>NUCLEOTIDE SEQUENCE [LARGE SCALE GENOMIC DNA]</scope>
    <source>
        <strain evidence="2 3">1099-18</strain>
    </source>
</reference>
<dbReference type="OrthoDB" id="422106at2759"/>
<feature type="compositionally biased region" description="Basic and acidic residues" evidence="1">
    <location>
        <begin position="371"/>
        <end position="384"/>
    </location>
</feature>
<evidence type="ECO:0000256" key="1">
    <source>
        <dbReference type="SAM" id="MobiDB-lite"/>
    </source>
</evidence>
<dbReference type="EMBL" id="AXCR01000010">
    <property type="protein sequence ID" value="KJR83112.1"/>
    <property type="molecule type" value="Genomic_DNA"/>
</dbReference>
<name>A0A0F2M080_SPOSC</name>
<feature type="compositionally biased region" description="Acidic residues" evidence="1">
    <location>
        <begin position="1"/>
        <end position="10"/>
    </location>
</feature>
<feature type="region of interest" description="Disordered" evidence="1">
    <location>
        <begin position="191"/>
        <end position="412"/>
    </location>
</feature>
<dbReference type="GO" id="GO:0000340">
    <property type="term" value="F:RNA 7-methylguanosine cap binding"/>
    <property type="evidence" value="ECO:0007669"/>
    <property type="project" value="InterPro"/>
</dbReference>
<feature type="compositionally biased region" description="Polar residues" evidence="1">
    <location>
        <begin position="475"/>
        <end position="503"/>
    </location>
</feature>
<feature type="compositionally biased region" description="Basic residues" evidence="1">
    <location>
        <begin position="260"/>
        <end position="278"/>
    </location>
</feature>
<dbReference type="PANTHER" id="PTHR16291:SF0">
    <property type="entry name" value="NUCLEAR CAP-BINDING PROTEIN SUBUNIT 3"/>
    <property type="match status" value="1"/>
</dbReference>
<sequence>MDDLDIEMEDAAGQFQNDAPPEVLPQEDILAIDADDAYNQEPGEINEASATTAADAAAAAADATTLVPTKVHIRGLDALNPDDIKAYVAEHYTGNGGSKGPFERIEWIDDTSANLLFSSEAAAATALAALSSVQIDDVSQLPLGELLPAKTYSAKPDDVSGGLSVRFALASDKKQSGAALRSRFYLLHPEYDPEERRRNQQSNRRRDGGRSDRSHRSYRSDRQDDRENDIRNNSFDVNLYDDDEPSRRARRRSRSYDSRTRRRTPRSWSRSRSRSRRSNNKDKELFPVGGTARGKELFPEKLGVESDGRGRDRDRGRERERERGRLRDRSASPRRDDGGGFYYDEAGADDDDYDGRLADERAEADSAAAARNRDKARSIKDRLSTSKGDNSNGNGNSSRVLFPGESRSSAHMDRFDDTSAVTNRLSGMSVFSYDGACHGDERSRPNGDSDGDRDSDSIAALVVLHSTRPNEADKGSSTNRITRPSDASSSSTFNIRGLAGSNNQQGISIKGVASARELFPNKLSSGDGNGGGVRGRNAGKEVFDNSLASRIQRPRQRAEDMFH</sequence>
<feature type="region of interest" description="Disordered" evidence="1">
    <location>
        <begin position="520"/>
        <end position="563"/>
    </location>
</feature>
<organism evidence="2 3">
    <name type="scientific">Sporothrix schenckii 1099-18</name>
    <dbReference type="NCBI Taxonomy" id="1397361"/>
    <lineage>
        <taxon>Eukaryota</taxon>
        <taxon>Fungi</taxon>
        <taxon>Dikarya</taxon>
        <taxon>Ascomycota</taxon>
        <taxon>Pezizomycotina</taxon>
        <taxon>Sordariomycetes</taxon>
        <taxon>Sordariomycetidae</taxon>
        <taxon>Ophiostomatales</taxon>
        <taxon>Ophiostomataceae</taxon>
        <taxon>Sporothrix</taxon>
    </lineage>
</organism>
<feature type="compositionally biased region" description="Basic and acidic residues" evidence="1">
    <location>
        <begin position="191"/>
        <end position="230"/>
    </location>
</feature>
<dbReference type="Proteomes" id="UP000033710">
    <property type="component" value="Unassembled WGS sequence"/>
</dbReference>
<feature type="region of interest" description="Disordered" evidence="1">
    <location>
        <begin position="435"/>
        <end position="503"/>
    </location>
</feature>
<feature type="compositionally biased region" description="Basic and acidic residues" evidence="1">
    <location>
        <begin position="354"/>
        <end position="364"/>
    </location>
</feature>
<reference evidence="2 3" key="1">
    <citation type="journal article" date="2014" name="BMC Genomics">
        <title>Comparative genomics of the major fungal agents of human and animal Sporotrichosis: Sporothrix schenckii and Sporothrix brasiliensis.</title>
        <authorList>
            <person name="Teixeira M.M."/>
            <person name="de Almeida L.G."/>
            <person name="Kubitschek-Barreira P."/>
            <person name="Alves F.L."/>
            <person name="Kioshima E.S."/>
            <person name="Abadio A.K."/>
            <person name="Fernandes L."/>
            <person name="Derengowski L.S."/>
            <person name="Ferreira K.S."/>
            <person name="Souza R.C."/>
            <person name="Ruiz J.C."/>
            <person name="de Andrade N.C."/>
            <person name="Paes H.C."/>
            <person name="Nicola A.M."/>
            <person name="Albuquerque P."/>
            <person name="Gerber A.L."/>
            <person name="Martins V.P."/>
            <person name="Peconick L.D."/>
            <person name="Neto A.V."/>
            <person name="Chaucanez C.B."/>
            <person name="Silva P.A."/>
            <person name="Cunha O.L."/>
            <person name="de Oliveira F.F."/>
            <person name="dos Santos T.C."/>
            <person name="Barros A.L."/>
            <person name="Soares M.A."/>
            <person name="de Oliveira L.M."/>
            <person name="Marini M.M."/>
            <person name="Villalobos-Duno H."/>
            <person name="Cunha M.M."/>
            <person name="de Hoog S."/>
            <person name="da Silveira J.F."/>
            <person name="Henrissat B."/>
            <person name="Nino-Vega G.A."/>
            <person name="Cisalpino P.S."/>
            <person name="Mora-Montes H.M."/>
            <person name="Almeida S.R."/>
            <person name="Stajich J.E."/>
            <person name="Lopes-Bezerra L.M."/>
            <person name="Vasconcelos A.T."/>
            <person name="Felipe M.S."/>
        </authorList>
    </citation>
    <scope>NUCLEOTIDE SEQUENCE [LARGE SCALE GENOMIC DNA]</scope>
    <source>
        <strain evidence="2 3">1099-18</strain>
    </source>
</reference>
<dbReference type="RefSeq" id="XP_016585788.1">
    <property type="nucleotide sequence ID" value="XM_016730974.1"/>
</dbReference>
<dbReference type="InterPro" id="IPR019416">
    <property type="entry name" value="NCBP3"/>
</dbReference>